<feature type="signal peptide" evidence="1">
    <location>
        <begin position="1"/>
        <end position="18"/>
    </location>
</feature>
<keyword evidence="1" id="KW-0732">Signal</keyword>
<dbReference type="EMBL" id="JAACJS010000002">
    <property type="protein sequence ID" value="NCI48376.1"/>
    <property type="molecule type" value="Genomic_DNA"/>
</dbReference>
<name>A0ABW9ZMT2_9BACT</name>
<proteinExistence type="predicted"/>
<accession>A0ABW9ZMT2</accession>
<dbReference type="Proteomes" id="UP000753802">
    <property type="component" value="Unassembled WGS sequence"/>
</dbReference>
<comment type="caution">
    <text evidence="2">The sequence shown here is derived from an EMBL/GenBank/DDBJ whole genome shotgun (WGS) entry which is preliminary data.</text>
</comment>
<gene>
    <name evidence="2" type="ORF">GWC95_00485</name>
</gene>
<sequence length="213" mass="24323">MRIVFVFTLLLLGLATYGQHPTGFTGTWKPVAFKTSLFNWYADKDSIVMTEEVKLGIKDGSYDTTVVNMMLGMMKLMAKTMVHTFRADGRYETVFSAMGDQVSELATYTIDAEKKEILCENKNADGSVSRTKQVFRWNGQFLQLQMGDDWLEYIELKKVEQAAHRNAVRCLGLLISSRAERFAFKTLYLPRSCVPPVNTIFLFPRTCLETRVI</sequence>
<evidence type="ECO:0000313" key="3">
    <source>
        <dbReference type="Proteomes" id="UP000753802"/>
    </source>
</evidence>
<dbReference type="RefSeq" id="WP_161816708.1">
    <property type="nucleotide sequence ID" value="NZ_JAACJS010000002.1"/>
</dbReference>
<keyword evidence="3" id="KW-1185">Reference proteome</keyword>
<reference evidence="2 3" key="1">
    <citation type="submission" date="2020-01" db="EMBL/GenBank/DDBJ databases">
        <title>Genome analysis.</title>
        <authorList>
            <person name="Wu S."/>
            <person name="Wang G."/>
        </authorList>
    </citation>
    <scope>NUCLEOTIDE SEQUENCE [LARGE SCALE GENOMIC DNA]</scope>
    <source>
        <strain evidence="2 3">SYL130</strain>
    </source>
</reference>
<feature type="chain" id="PRO_5045578343" evidence="1">
    <location>
        <begin position="19"/>
        <end position="213"/>
    </location>
</feature>
<evidence type="ECO:0000313" key="2">
    <source>
        <dbReference type="EMBL" id="NCI48376.1"/>
    </source>
</evidence>
<protein>
    <submittedName>
        <fullName evidence="2">Uncharacterized protein</fullName>
    </submittedName>
</protein>
<evidence type="ECO:0000256" key="1">
    <source>
        <dbReference type="SAM" id="SignalP"/>
    </source>
</evidence>
<organism evidence="2 3">
    <name type="scientific">Sediminibacterium roseum</name>
    <dbReference type="NCBI Taxonomy" id="1978412"/>
    <lineage>
        <taxon>Bacteria</taxon>
        <taxon>Pseudomonadati</taxon>
        <taxon>Bacteroidota</taxon>
        <taxon>Chitinophagia</taxon>
        <taxon>Chitinophagales</taxon>
        <taxon>Chitinophagaceae</taxon>
        <taxon>Sediminibacterium</taxon>
    </lineage>
</organism>